<accession>A0A7I8WM54</accession>
<keyword evidence="1" id="KW-1133">Transmembrane helix</keyword>
<keyword evidence="3" id="KW-1185">Reference proteome</keyword>
<proteinExistence type="predicted"/>
<evidence type="ECO:0000256" key="1">
    <source>
        <dbReference type="SAM" id="Phobius"/>
    </source>
</evidence>
<feature type="transmembrane region" description="Helical" evidence="1">
    <location>
        <begin position="139"/>
        <end position="162"/>
    </location>
</feature>
<dbReference type="PANTHER" id="PTHR37446">
    <property type="entry name" value="CLAUDIN-LIKE IN CAENORHABDITIS"/>
    <property type="match status" value="1"/>
</dbReference>
<sequence length="272" mass="28579">MASRKKFPILATTKTQAETMALPFLLKIIFLVFAFACLGATVVSLYLPNWEAVSVNGTIQTRGLLQDCIQRPDLFKPEFDTGASVDVHNASGSAGSVANAASNSAHSVADAASNSAHSAYDAARNTADLCQSAFETSGIYVKIIVGLVAVSILLQLLAIAWAFVSFCYCCCSNLFAPIGGLTGLAGALNIISVAVFYSMSVEDFKHITDNLKGGLEDDSSQSFFNIHSFSLFIMIGSGVVLLVVCTALAVTVQKVDKREPEGGEGGKGSSAR</sequence>
<gene>
    <name evidence="2" type="ORF">BXYJ_LOCUS5626</name>
</gene>
<feature type="transmembrane region" description="Helical" evidence="1">
    <location>
        <begin position="21"/>
        <end position="47"/>
    </location>
</feature>
<keyword evidence="1" id="KW-0472">Membrane</keyword>
<reference evidence="2" key="1">
    <citation type="submission" date="2020-09" db="EMBL/GenBank/DDBJ databases">
        <authorList>
            <person name="Kikuchi T."/>
        </authorList>
    </citation>
    <scope>NUCLEOTIDE SEQUENCE</scope>
    <source>
        <strain evidence="2">Ka4C1</strain>
    </source>
</reference>
<evidence type="ECO:0000313" key="2">
    <source>
        <dbReference type="EMBL" id="CAD5219333.1"/>
    </source>
</evidence>
<dbReference type="Proteomes" id="UP000659654">
    <property type="component" value="Unassembled WGS sequence"/>
</dbReference>
<comment type="caution">
    <text evidence="2">The sequence shown here is derived from an EMBL/GenBank/DDBJ whole genome shotgun (WGS) entry which is preliminary data.</text>
</comment>
<dbReference type="EMBL" id="CAJFDI010000003">
    <property type="protein sequence ID" value="CAD5219333.1"/>
    <property type="molecule type" value="Genomic_DNA"/>
</dbReference>
<dbReference type="AlphaFoldDB" id="A0A7I8WM54"/>
<evidence type="ECO:0000313" key="3">
    <source>
        <dbReference type="Proteomes" id="UP000659654"/>
    </source>
</evidence>
<feature type="transmembrane region" description="Helical" evidence="1">
    <location>
        <begin position="174"/>
        <end position="197"/>
    </location>
</feature>
<feature type="transmembrane region" description="Helical" evidence="1">
    <location>
        <begin position="229"/>
        <end position="250"/>
    </location>
</feature>
<dbReference type="EMBL" id="CAJFCV020000003">
    <property type="protein sequence ID" value="CAG9104507.1"/>
    <property type="molecule type" value="Genomic_DNA"/>
</dbReference>
<organism evidence="2 3">
    <name type="scientific">Bursaphelenchus xylophilus</name>
    <name type="common">Pinewood nematode worm</name>
    <name type="synonym">Aphelenchoides xylophilus</name>
    <dbReference type="NCBI Taxonomy" id="6326"/>
    <lineage>
        <taxon>Eukaryota</taxon>
        <taxon>Metazoa</taxon>
        <taxon>Ecdysozoa</taxon>
        <taxon>Nematoda</taxon>
        <taxon>Chromadorea</taxon>
        <taxon>Rhabditida</taxon>
        <taxon>Tylenchina</taxon>
        <taxon>Tylenchomorpha</taxon>
        <taxon>Aphelenchoidea</taxon>
        <taxon>Aphelenchoididae</taxon>
        <taxon>Bursaphelenchus</taxon>
    </lineage>
</organism>
<dbReference type="Proteomes" id="UP000582659">
    <property type="component" value="Unassembled WGS sequence"/>
</dbReference>
<keyword evidence="1" id="KW-0812">Transmembrane</keyword>
<name>A0A7I8WM54_BURXY</name>
<protein>
    <submittedName>
        <fullName evidence="2">(pine wood nematode) hypothetical protein</fullName>
    </submittedName>
</protein>
<dbReference type="Gene3D" id="1.20.140.150">
    <property type="match status" value="1"/>
</dbReference>
<dbReference type="PANTHER" id="PTHR37446:SF1">
    <property type="entry name" value="CLAUDIN"/>
    <property type="match status" value="1"/>
</dbReference>